<dbReference type="InterPro" id="IPR011251">
    <property type="entry name" value="Luciferase-like_dom"/>
</dbReference>
<name>A0A846WDU2_9NOCA</name>
<evidence type="ECO:0000313" key="3">
    <source>
        <dbReference type="Proteomes" id="UP000572007"/>
    </source>
</evidence>
<feature type="domain" description="Luciferase-like" evidence="1">
    <location>
        <begin position="189"/>
        <end position="345"/>
    </location>
</feature>
<organism evidence="2 3">
    <name type="scientific">Nocardia coubleae</name>
    <dbReference type="NCBI Taxonomy" id="356147"/>
    <lineage>
        <taxon>Bacteria</taxon>
        <taxon>Bacillati</taxon>
        <taxon>Actinomycetota</taxon>
        <taxon>Actinomycetes</taxon>
        <taxon>Mycobacteriales</taxon>
        <taxon>Nocardiaceae</taxon>
        <taxon>Nocardia</taxon>
    </lineage>
</organism>
<comment type="caution">
    <text evidence="2">The sequence shown here is derived from an EMBL/GenBank/DDBJ whole genome shotgun (WGS) entry which is preliminary data.</text>
</comment>
<keyword evidence="3" id="KW-1185">Reference proteome</keyword>
<dbReference type="PANTHER" id="PTHR30137:SF6">
    <property type="entry name" value="LUCIFERASE-LIKE MONOOXYGENASE"/>
    <property type="match status" value="1"/>
</dbReference>
<proteinExistence type="predicted"/>
<dbReference type="CDD" id="cd00347">
    <property type="entry name" value="Flavin_utilizing_monoxygenases"/>
    <property type="match status" value="1"/>
</dbReference>
<dbReference type="GO" id="GO:0016705">
    <property type="term" value="F:oxidoreductase activity, acting on paired donors, with incorporation or reduction of molecular oxygen"/>
    <property type="evidence" value="ECO:0007669"/>
    <property type="project" value="InterPro"/>
</dbReference>
<protein>
    <submittedName>
        <fullName evidence="2">LLM class flavin-dependent oxidoreductase</fullName>
    </submittedName>
</protein>
<evidence type="ECO:0000313" key="2">
    <source>
        <dbReference type="EMBL" id="NKX90846.1"/>
    </source>
</evidence>
<dbReference type="PANTHER" id="PTHR30137">
    <property type="entry name" value="LUCIFERASE-LIKE MONOOXYGENASE"/>
    <property type="match status" value="1"/>
</dbReference>
<dbReference type="InterPro" id="IPR050766">
    <property type="entry name" value="Bact_Lucif_Oxidored"/>
</dbReference>
<accession>A0A846WDU2</accession>
<dbReference type="Proteomes" id="UP000572007">
    <property type="component" value="Unassembled WGS sequence"/>
</dbReference>
<dbReference type="InterPro" id="IPR036661">
    <property type="entry name" value="Luciferase-like_sf"/>
</dbReference>
<dbReference type="RefSeq" id="WP_067642923.1">
    <property type="nucleotide sequence ID" value="NZ_JAAXOM010000008.1"/>
</dbReference>
<dbReference type="Pfam" id="PF00296">
    <property type="entry name" value="Bac_luciferase"/>
    <property type="match status" value="2"/>
</dbReference>
<sequence length="383" mass="40108">MSVPLSILDLAPISEGSSAAAAVRNSIDLARHAEQWGYHRFWLAEHHFASVASSASLTLLGLVAAATERIRVGTGAVQVGQHTSASIVEAFGTVDALHPGRLDLGLGRSGHRRTQYGAATTTAKGGRPVLDAVVGRTQVRDGVVVPPPFDPRRVLDRSKFLASLEALQQPGARSLDFADQVAEISALLDGTYTTSDGVALHAVPGEGIDTELWIFGSSAGESAELAGRLGLPFAAAYHVAPGTALDAVAAYRAAFRPSRVLAAPYVIVSADVVVAADDDTARRHASTYGHWVHNVRSGAGAGEYLDPATAAPLTDDQFRLVEDRLAAQIVGSPATVVERLDALRRVSGADELLVTTITHAHADRLESHRLLAGAWGLRGSLAA</sequence>
<reference evidence="2 3" key="1">
    <citation type="submission" date="2020-04" db="EMBL/GenBank/DDBJ databases">
        <title>MicrobeNet Type strains.</title>
        <authorList>
            <person name="Nicholson A.C."/>
        </authorList>
    </citation>
    <scope>NUCLEOTIDE SEQUENCE [LARGE SCALE GENOMIC DNA]</scope>
    <source>
        <strain evidence="2 3">DSM 44960</strain>
    </source>
</reference>
<feature type="domain" description="Luciferase-like" evidence="1">
    <location>
        <begin position="6"/>
        <end position="113"/>
    </location>
</feature>
<dbReference type="AlphaFoldDB" id="A0A846WDU2"/>
<dbReference type="EMBL" id="JAAXOM010000008">
    <property type="protein sequence ID" value="NKX90846.1"/>
    <property type="molecule type" value="Genomic_DNA"/>
</dbReference>
<dbReference type="SUPFAM" id="SSF51679">
    <property type="entry name" value="Bacterial luciferase-like"/>
    <property type="match status" value="1"/>
</dbReference>
<dbReference type="GO" id="GO:0005829">
    <property type="term" value="C:cytosol"/>
    <property type="evidence" value="ECO:0007669"/>
    <property type="project" value="TreeGrafter"/>
</dbReference>
<gene>
    <name evidence="2" type="ORF">HGA10_26530</name>
</gene>
<dbReference type="Gene3D" id="3.20.20.30">
    <property type="entry name" value="Luciferase-like domain"/>
    <property type="match status" value="1"/>
</dbReference>
<evidence type="ECO:0000259" key="1">
    <source>
        <dbReference type="Pfam" id="PF00296"/>
    </source>
</evidence>